<feature type="domain" description="ZMYM2-like/QRICH1 C-terminal" evidence="7">
    <location>
        <begin position="593"/>
        <end position="736"/>
    </location>
</feature>
<dbReference type="Proteomes" id="UP001186944">
    <property type="component" value="Unassembled WGS sequence"/>
</dbReference>
<comment type="caution">
    <text evidence="8">The sequence shown here is derived from an EMBL/GenBank/DDBJ whole genome shotgun (WGS) entry which is preliminary data.</text>
</comment>
<dbReference type="GO" id="GO:0006310">
    <property type="term" value="P:DNA recombination"/>
    <property type="evidence" value="ECO:0007669"/>
    <property type="project" value="UniProtKB-KW"/>
</dbReference>
<evidence type="ECO:0000256" key="6">
    <source>
        <dbReference type="SAM" id="Phobius"/>
    </source>
</evidence>
<organism evidence="8 9">
    <name type="scientific">Pinctada imbricata</name>
    <name type="common">Atlantic pearl-oyster</name>
    <name type="synonym">Pinctada martensii</name>
    <dbReference type="NCBI Taxonomy" id="66713"/>
    <lineage>
        <taxon>Eukaryota</taxon>
        <taxon>Metazoa</taxon>
        <taxon>Spiralia</taxon>
        <taxon>Lophotrochozoa</taxon>
        <taxon>Mollusca</taxon>
        <taxon>Bivalvia</taxon>
        <taxon>Autobranchia</taxon>
        <taxon>Pteriomorphia</taxon>
        <taxon>Pterioida</taxon>
        <taxon>Pterioidea</taxon>
        <taxon>Pteriidae</taxon>
        <taxon>Pinctada</taxon>
    </lineage>
</organism>
<keyword evidence="1" id="KW-1017">Isopeptide bond</keyword>
<dbReference type="GO" id="GO:0003677">
    <property type="term" value="F:DNA binding"/>
    <property type="evidence" value="ECO:0007669"/>
    <property type="project" value="InterPro"/>
</dbReference>
<dbReference type="InterPro" id="IPR021280">
    <property type="entry name" value="TMEM260-like"/>
</dbReference>
<evidence type="ECO:0000256" key="4">
    <source>
        <dbReference type="ARBA" id="ARBA00023172"/>
    </source>
</evidence>
<evidence type="ECO:0000256" key="5">
    <source>
        <dbReference type="SAM" id="MobiDB-lite"/>
    </source>
</evidence>
<dbReference type="SUPFAM" id="SSF56349">
    <property type="entry name" value="DNA breaking-rejoining enzymes"/>
    <property type="match status" value="1"/>
</dbReference>
<dbReference type="InterPro" id="IPR021893">
    <property type="entry name" value="ZMYM2-like_C"/>
</dbReference>
<feature type="region of interest" description="Disordered" evidence="5">
    <location>
        <begin position="1"/>
        <end position="26"/>
    </location>
</feature>
<evidence type="ECO:0000256" key="2">
    <source>
        <dbReference type="ARBA" id="ARBA00022553"/>
    </source>
</evidence>
<feature type="transmembrane region" description="Helical" evidence="6">
    <location>
        <begin position="321"/>
        <end position="340"/>
    </location>
</feature>
<dbReference type="PANTHER" id="PTHR16214">
    <property type="entry name" value="TRANSMEMBRANE PROTEIN 260"/>
    <property type="match status" value="1"/>
</dbReference>
<keyword evidence="6" id="KW-0472">Membrane</keyword>
<feature type="transmembrane region" description="Helical" evidence="6">
    <location>
        <begin position="245"/>
        <end position="263"/>
    </location>
</feature>
<dbReference type="Pfam" id="PF11028">
    <property type="entry name" value="TMEM260-like"/>
    <property type="match status" value="1"/>
</dbReference>
<keyword evidence="4" id="KW-0233">DNA recombination</keyword>
<proteinExistence type="predicted"/>
<feature type="transmembrane region" description="Helical" evidence="6">
    <location>
        <begin position="147"/>
        <end position="166"/>
    </location>
</feature>
<gene>
    <name evidence="8" type="ORF">FSP39_001905</name>
</gene>
<dbReference type="AlphaFoldDB" id="A0AA88Y1R7"/>
<evidence type="ECO:0000313" key="8">
    <source>
        <dbReference type="EMBL" id="KAK3092360.1"/>
    </source>
</evidence>
<reference evidence="8" key="1">
    <citation type="submission" date="2019-08" db="EMBL/GenBank/DDBJ databases">
        <title>The improved chromosome-level genome for the pearl oyster Pinctada fucata martensii using PacBio sequencing and Hi-C.</title>
        <authorList>
            <person name="Zheng Z."/>
        </authorList>
    </citation>
    <scope>NUCLEOTIDE SEQUENCE</scope>
    <source>
        <strain evidence="8">ZZ-2019</strain>
        <tissue evidence="8">Adductor muscle</tissue>
    </source>
</reference>
<dbReference type="InterPro" id="IPR052724">
    <property type="entry name" value="GT117_domain-containing"/>
</dbReference>
<feature type="compositionally biased region" description="Basic residues" evidence="5">
    <location>
        <begin position="7"/>
        <end position="19"/>
    </location>
</feature>
<dbReference type="InterPro" id="IPR011010">
    <property type="entry name" value="DNA_brk_join_enz"/>
</dbReference>
<dbReference type="InterPro" id="IPR013762">
    <property type="entry name" value="Integrase-like_cat_sf"/>
</dbReference>
<keyword evidence="2" id="KW-0597">Phosphoprotein</keyword>
<dbReference type="Gene3D" id="1.10.443.10">
    <property type="entry name" value="Intergrase catalytic core"/>
    <property type="match status" value="1"/>
</dbReference>
<evidence type="ECO:0000256" key="1">
    <source>
        <dbReference type="ARBA" id="ARBA00022499"/>
    </source>
</evidence>
<dbReference type="EMBL" id="VSWD01000009">
    <property type="protein sequence ID" value="KAK3092360.1"/>
    <property type="molecule type" value="Genomic_DNA"/>
</dbReference>
<keyword evidence="3" id="KW-0832">Ubl conjugation</keyword>
<dbReference type="Pfam" id="PF12012">
    <property type="entry name" value="DUF3504"/>
    <property type="match status" value="1"/>
</dbReference>
<keyword evidence="6" id="KW-1133">Transmembrane helix</keyword>
<sequence length="922" mass="102714">MPPSSNKKNRSNLKVRNKKNGPEIRHTPAKICNPEDKLYSSHSRMVSTTEQHFIFASGLGITTFAIYVATAYPSVPGGDSGELIVAAHELGVAHPPGYPLFTLLSWVMMKLLPLGSLAWRVNVLNAAFSAMAVSLMVLLVTRLTGRISAALLAVGTWGFCKLTWTWSITAEVFGLNNFFTCLLLLVTHHYHVEESEDKKRKLSILGSFLCGLSLCNQHTLVIYVACIALFVLVNQHQSQGLPFTYLLYMSSAFLAGLSLYLYLPISSHLSHARWTWGDQRSVSGFITHLLRQEYGTFDLGKDHVGQGLFHGLRVKNDSYNILMWSMMAVYMIFFSWRANLDIKNPLLLGVVERFWMQSDIIIVIIAAQAFTWLLSYAETLTDFVKKIPVDLILAVLVTATQIHRNFSACNQYNNTVVHESGMEVMRGLPNGSIVLTKGDLPSNVLRHHKMAMADGRGNRFASTTEAEQQEKRLGLNAQKTLKANRGAAKLFKEYLSEKGSDSDFENFAESVLDQKLSQFYMDLRKTDGEKYKVNSMESIRHGINRYLRSPPFNKTFDIIKDGSFGESNQNFKAVLAELKRVGKGSVTHHAAISEADLQKLYNSLHMSTDTPQGLYNKVQFDIRLYFCRRGNENMCTMSKETFRVRTDENSGKKYVEKAVDELTKNHRFDKEASSGVMPAMEGSSQCPVASFELYLSKLHPYNDRLWQRPKDSYVADDTTWYANVPVGEKKLSAFMSDLSKAAGLSQKYTNHSIRATGATILSKGMFGPSQVMAVTGHKSVQSLSVYQCVSDGEKIQMGQMLSKTLVPSSSNALVPLVKSATCVRDPLSCIDNAPVKRNAIGPSSTISSVSSTDKEASQDMEIAVAHEIADVNMDDLFCDFFKASDNTRPMECSVITNPKPHMPPIVFSNCTVNIANLNITKK</sequence>
<keyword evidence="9" id="KW-1185">Reference proteome</keyword>
<evidence type="ECO:0000256" key="3">
    <source>
        <dbReference type="ARBA" id="ARBA00022843"/>
    </source>
</evidence>
<evidence type="ECO:0000313" key="9">
    <source>
        <dbReference type="Proteomes" id="UP001186944"/>
    </source>
</evidence>
<protein>
    <recommendedName>
        <fullName evidence="7">ZMYM2-like/QRICH1 C-terminal domain-containing protein</fullName>
    </recommendedName>
</protein>
<feature type="transmembrane region" description="Helical" evidence="6">
    <location>
        <begin position="360"/>
        <end position="377"/>
    </location>
</feature>
<dbReference type="PANTHER" id="PTHR16214:SF3">
    <property type="entry name" value="TRANSMEMBRANE PROTEIN 260"/>
    <property type="match status" value="1"/>
</dbReference>
<dbReference type="GO" id="GO:0015074">
    <property type="term" value="P:DNA integration"/>
    <property type="evidence" value="ECO:0007669"/>
    <property type="project" value="InterPro"/>
</dbReference>
<feature type="transmembrane region" description="Helical" evidence="6">
    <location>
        <begin position="117"/>
        <end position="140"/>
    </location>
</feature>
<name>A0AA88Y1R7_PINIB</name>
<accession>A0AA88Y1R7</accession>
<evidence type="ECO:0000259" key="7">
    <source>
        <dbReference type="Pfam" id="PF12012"/>
    </source>
</evidence>
<feature type="transmembrane region" description="Helical" evidence="6">
    <location>
        <begin position="204"/>
        <end position="233"/>
    </location>
</feature>
<keyword evidence="6" id="KW-0812">Transmembrane</keyword>
<feature type="transmembrane region" description="Helical" evidence="6">
    <location>
        <begin position="53"/>
        <end position="72"/>
    </location>
</feature>